<dbReference type="SUPFAM" id="SSF53335">
    <property type="entry name" value="S-adenosyl-L-methionine-dependent methyltransferases"/>
    <property type="match status" value="1"/>
</dbReference>
<proteinExistence type="predicted"/>
<dbReference type="Pfam" id="PF08241">
    <property type="entry name" value="Methyltransf_11"/>
    <property type="match status" value="1"/>
</dbReference>
<keyword evidence="3" id="KW-0808">Transferase</keyword>
<protein>
    <submittedName>
        <fullName evidence="3">S-adenosyl-L-methionine-dependent methyltransferase</fullName>
    </submittedName>
</protein>
<dbReference type="RefSeq" id="XP_062717522.1">
    <property type="nucleotide sequence ID" value="XM_062870084.1"/>
</dbReference>
<dbReference type="AlphaFoldDB" id="A0AAJ0LXV1"/>
<dbReference type="Gene3D" id="3.40.50.150">
    <property type="entry name" value="Vaccinia Virus protein VP39"/>
    <property type="match status" value="1"/>
</dbReference>
<reference evidence="3" key="1">
    <citation type="journal article" date="2023" name="Mol. Phylogenet. Evol.">
        <title>Genome-scale phylogeny and comparative genomics of the fungal order Sordariales.</title>
        <authorList>
            <person name="Hensen N."/>
            <person name="Bonometti L."/>
            <person name="Westerberg I."/>
            <person name="Brannstrom I.O."/>
            <person name="Guillou S."/>
            <person name="Cros-Aarteil S."/>
            <person name="Calhoun S."/>
            <person name="Haridas S."/>
            <person name="Kuo A."/>
            <person name="Mondo S."/>
            <person name="Pangilinan J."/>
            <person name="Riley R."/>
            <person name="LaButti K."/>
            <person name="Andreopoulos B."/>
            <person name="Lipzen A."/>
            <person name="Chen C."/>
            <person name="Yan M."/>
            <person name="Daum C."/>
            <person name="Ng V."/>
            <person name="Clum A."/>
            <person name="Steindorff A."/>
            <person name="Ohm R.A."/>
            <person name="Martin F."/>
            <person name="Silar P."/>
            <person name="Natvig D.O."/>
            <person name="Lalanne C."/>
            <person name="Gautier V."/>
            <person name="Ament-Velasquez S.L."/>
            <person name="Kruys A."/>
            <person name="Hutchinson M.I."/>
            <person name="Powell A.J."/>
            <person name="Barry K."/>
            <person name="Miller A.N."/>
            <person name="Grigoriev I.V."/>
            <person name="Debuchy R."/>
            <person name="Gladieux P."/>
            <person name="Hiltunen Thoren M."/>
            <person name="Johannesson H."/>
        </authorList>
    </citation>
    <scope>NUCLEOTIDE SEQUENCE</scope>
    <source>
        <strain evidence="3">CBS 333.67</strain>
    </source>
</reference>
<comment type="caution">
    <text evidence="3">The sequence shown here is derived from an EMBL/GenBank/DDBJ whole genome shotgun (WGS) entry which is preliminary data.</text>
</comment>
<evidence type="ECO:0000256" key="1">
    <source>
        <dbReference type="SAM" id="MobiDB-lite"/>
    </source>
</evidence>
<feature type="region of interest" description="Disordered" evidence="1">
    <location>
        <begin position="1"/>
        <end position="24"/>
    </location>
</feature>
<feature type="domain" description="Methyltransferase type 11" evidence="2">
    <location>
        <begin position="71"/>
        <end position="183"/>
    </location>
</feature>
<name>A0AAJ0LXV1_9PEZI</name>
<dbReference type="InterPro" id="IPR051052">
    <property type="entry name" value="Diverse_substrate_MTase"/>
</dbReference>
<dbReference type="PANTHER" id="PTHR44942:SF10">
    <property type="entry name" value="METHYLTRANSFERASE TYPE 11 DOMAIN-CONTAINING PROTEIN"/>
    <property type="match status" value="1"/>
</dbReference>
<dbReference type="CDD" id="cd02440">
    <property type="entry name" value="AdoMet_MTases"/>
    <property type="match status" value="1"/>
</dbReference>
<dbReference type="InterPro" id="IPR013216">
    <property type="entry name" value="Methyltransf_11"/>
</dbReference>
<dbReference type="Proteomes" id="UP001273166">
    <property type="component" value="Unassembled WGS sequence"/>
</dbReference>
<accession>A0AAJ0LXV1</accession>
<reference evidence="3" key="2">
    <citation type="submission" date="2023-06" db="EMBL/GenBank/DDBJ databases">
        <authorList>
            <consortium name="Lawrence Berkeley National Laboratory"/>
            <person name="Mondo S.J."/>
            <person name="Hensen N."/>
            <person name="Bonometti L."/>
            <person name="Westerberg I."/>
            <person name="Brannstrom I.O."/>
            <person name="Guillou S."/>
            <person name="Cros-Aarteil S."/>
            <person name="Calhoun S."/>
            <person name="Haridas S."/>
            <person name="Kuo A."/>
            <person name="Pangilinan J."/>
            <person name="Riley R."/>
            <person name="Labutti K."/>
            <person name="Andreopoulos B."/>
            <person name="Lipzen A."/>
            <person name="Chen C."/>
            <person name="Yanf M."/>
            <person name="Daum C."/>
            <person name="Ng V."/>
            <person name="Clum A."/>
            <person name="Steindorff A."/>
            <person name="Ohm R."/>
            <person name="Martin F."/>
            <person name="Silar P."/>
            <person name="Natvig D."/>
            <person name="Lalanne C."/>
            <person name="Gautier V."/>
            <person name="Ament-Velasquez S.L."/>
            <person name="Kruys A."/>
            <person name="Hutchinson M.I."/>
            <person name="Powell A.J."/>
            <person name="Barry K."/>
            <person name="Miller A.N."/>
            <person name="Grigoriev I.V."/>
            <person name="Debuchy R."/>
            <person name="Gladieux P."/>
            <person name="Thoren M.H."/>
            <person name="Johannesson H."/>
        </authorList>
    </citation>
    <scope>NUCLEOTIDE SEQUENCE</scope>
    <source>
        <strain evidence="3">CBS 333.67</strain>
    </source>
</reference>
<dbReference type="GO" id="GO:0032259">
    <property type="term" value="P:methylation"/>
    <property type="evidence" value="ECO:0007669"/>
    <property type="project" value="UniProtKB-KW"/>
</dbReference>
<dbReference type="GeneID" id="87888913"/>
<dbReference type="PANTHER" id="PTHR44942">
    <property type="entry name" value="METHYLTRANSF_11 DOMAIN-CONTAINING PROTEIN"/>
    <property type="match status" value="1"/>
</dbReference>
<organism evidence="3 4">
    <name type="scientific">Chaetomium strumarium</name>
    <dbReference type="NCBI Taxonomy" id="1170767"/>
    <lineage>
        <taxon>Eukaryota</taxon>
        <taxon>Fungi</taxon>
        <taxon>Dikarya</taxon>
        <taxon>Ascomycota</taxon>
        <taxon>Pezizomycotina</taxon>
        <taxon>Sordariomycetes</taxon>
        <taxon>Sordariomycetidae</taxon>
        <taxon>Sordariales</taxon>
        <taxon>Chaetomiaceae</taxon>
        <taxon>Chaetomium</taxon>
    </lineage>
</organism>
<dbReference type="GO" id="GO:0008757">
    <property type="term" value="F:S-adenosylmethionine-dependent methyltransferase activity"/>
    <property type="evidence" value="ECO:0007669"/>
    <property type="project" value="InterPro"/>
</dbReference>
<gene>
    <name evidence="3" type="ORF">B0T15DRAFT_544488</name>
</gene>
<keyword evidence="4" id="KW-1185">Reference proteome</keyword>
<keyword evidence="3" id="KW-0489">Methyltransferase</keyword>
<dbReference type="InterPro" id="IPR029063">
    <property type="entry name" value="SAM-dependent_MTases_sf"/>
</dbReference>
<sequence length="368" mass="39721">MTNKTTQPPIQTQGPTTPPTTTAAAKETTFRSFSRAQGASYAQHRLDYHPRLYQLVLDHHNATGGRLDTLLDVGCGPGTAVRTLAPHFAHALGIDPSEGMIATARSLGGYCCSGSGSTPEKKEPIRFEVSTVEELEMGISRDGTGIQEGSVDLLVAATAAHWFDMSVFWPLAARLLRPGGTVALWTGGRILVDADQRCGSVPNNNAKAIQVALDRFDAAVDEYFLPGNRMVSNLYADLQLPWMLERPVAEFERDGFVRKLWDNGTTSSGGGTEDGEKGEGYIKEFYTGDQKGADVEVLVKILATTSPYIRWREANADAVDTDKDPLQVMRREIELALEQGGVGGGKRLVKGGVAGVLLMVKKRAQAAE</sequence>
<evidence type="ECO:0000313" key="3">
    <source>
        <dbReference type="EMBL" id="KAK3301742.1"/>
    </source>
</evidence>
<dbReference type="EMBL" id="JAUDZG010000008">
    <property type="protein sequence ID" value="KAK3301742.1"/>
    <property type="molecule type" value="Genomic_DNA"/>
</dbReference>
<evidence type="ECO:0000259" key="2">
    <source>
        <dbReference type="Pfam" id="PF08241"/>
    </source>
</evidence>
<evidence type="ECO:0000313" key="4">
    <source>
        <dbReference type="Proteomes" id="UP001273166"/>
    </source>
</evidence>